<feature type="domain" description="Response regulatory" evidence="11">
    <location>
        <begin position="3"/>
        <end position="117"/>
    </location>
</feature>
<dbReference type="InterPro" id="IPR058031">
    <property type="entry name" value="AAA_lid_NorR"/>
</dbReference>
<dbReference type="PANTHER" id="PTHR32071:SF113">
    <property type="entry name" value="ALGINATE BIOSYNTHESIS TRANSCRIPTIONAL REGULATORY PROTEIN ALGB"/>
    <property type="match status" value="1"/>
</dbReference>
<dbReference type="Proteomes" id="UP000317355">
    <property type="component" value="Unassembled WGS sequence"/>
</dbReference>
<dbReference type="AlphaFoldDB" id="A0A558DGR3"/>
<dbReference type="FunFam" id="3.40.50.300:FF:000006">
    <property type="entry name" value="DNA-binding transcriptional regulator NtrC"/>
    <property type="match status" value="1"/>
</dbReference>
<dbReference type="CDD" id="cd00009">
    <property type="entry name" value="AAA"/>
    <property type="match status" value="1"/>
</dbReference>
<dbReference type="GO" id="GO:0006355">
    <property type="term" value="P:regulation of DNA-templated transcription"/>
    <property type="evidence" value="ECO:0007669"/>
    <property type="project" value="InterPro"/>
</dbReference>
<keyword evidence="3" id="KW-0067">ATP-binding</keyword>
<dbReference type="InterPro" id="IPR025662">
    <property type="entry name" value="Sigma_54_int_dom_ATP-bd_1"/>
</dbReference>
<keyword evidence="8" id="KW-0804">Transcription</keyword>
<dbReference type="CDD" id="cd00156">
    <property type="entry name" value="REC"/>
    <property type="match status" value="1"/>
</dbReference>
<keyword evidence="7" id="KW-0010">Activator</keyword>
<dbReference type="PRINTS" id="PR01590">
    <property type="entry name" value="HTHFIS"/>
</dbReference>
<evidence type="ECO:0000256" key="6">
    <source>
        <dbReference type="ARBA" id="ARBA00023125"/>
    </source>
</evidence>
<protein>
    <submittedName>
        <fullName evidence="12">Sigma-54-dependent Fis family transcriptional regulator</fullName>
    </submittedName>
</protein>
<evidence type="ECO:0000259" key="11">
    <source>
        <dbReference type="PROSITE" id="PS50110"/>
    </source>
</evidence>
<evidence type="ECO:0000313" key="13">
    <source>
        <dbReference type="Proteomes" id="UP000317355"/>
    </source>
</evidence>
<reference evidence="12 13" key="1">
    <citation type="submission" date="2019-07" db="EMBL/GenBank/DDBJ databases">
        <title>The pathways for chlorine oxyanion respiration interact through the shared metabolite chlorate.</title>
        <authorList>
            <person name="Barnum T.P."/>
            <person name="Cheng Y."/>
            <person name="Hill K.A."/>
            <person name="Lucas L.N."/>
            <person name="Carlson H.K."/>
            <person name="Coates J.D."/>
        </authorList>
    </citation>
    <scope>NUCLEOTIDE SEQUENCE [LARGE SCALE GENOMIC DNA]</scope>
    <source>
        <strain evidence="12">BK-3</strain>
    </source>
</reference>
<evidence type="ECO:0000256" key="2">
    <source>
        <dbReference type="ARBA" id="ARBA00022741"/>
    </source>
</evidence>
<dbReference type="PROSITE" id="PS50110">
    <property type="entry name" value="RESPONSE_REGULATORY"/>
    <property type="match status" value="1"/>
</dbReference>
<dbReference type="InterPro" id="IPR025944">
    <property type="entry name" value="Sigma_54_int_dom_CS"/>
</dbReference>
<evidence type="ECO:0000256" key="7">
    <source>
        <dbReference type="ARBA" id="ARBA00023159"/>
    </source>
</evidence>
<keyword evidence="6" id="KW-0238">DNA-binding</keyword>
<dbReference type="Gene3D" id="1.10.10.60">
    <property type="entry name" value="Homeodomain-like"/>
    <property type="match status" value="1"/>
</dbReference>
<proteinExistence type="predicted"/>
<evidence type="ECO:0000256" key="1">
    <source>
        <dbReference type="ARBA" id="ARBA00022553"/>
    </source>
</evidence>
<dbReference type="GO" id="GO:0005524">
    <property type="term" value="F:ATP binding"/>
    <property type="evidence" value="ECO:0007669"/>
    <property type="project" value="UniProtKB-KW"/>
</dbReference>
<evidence type="ECO:0000259" key="10">
    <source>
        <dbReference type="PROSITE" id="PS50045"/>
    </source>
</evidence>
<sequence>MKKALIVDDDRAIRRTLELHLIEEGFEVLTAGDGQEGVDIALAQAIDMVLLDLRLPKLDGFEVLKLIKQQKPTLPVVMITAYDDMHTAIEAIRLGAFDHLGKPLDLDQLDEVITKISERASLSEKGISFCDTTECHYQPNVIVGRSKSMKAVYKTIGAVADTRASVLLYGESGTGKEMVARAIHYNGQYRNYPFIPLVCSSLAPTVLESELFGHEKGAFTGAVKQKMGKFELAHGGTLFLDEISEISPDIQLKLLRFLQEREFERVGGNETIKSDVRIITATNKDLATMVSSGTFRQDLYYRLKVVTIELPTLRERQEDIPLLVQYFMEKIRQEMGRSVDMIPEETMAQLKSYPWPGNVRELENALRRAVLLSPNDVLLPETLQLESNTPQARLPLFIKSIQELEKEHIENILQFTGFEKKRAAQILDISRPTLNTRIRSYGIEMPDK</sequence>
<dbReference type="PROSITE" id="PS50045">
    <property type="entry name" value="SIGMA54_INTERACT_4"/>
    <property type="match status" value="1"/>
</dbReference>
<dbReference type="SMART" id="SM00448">
    <property type="entry name" value="REC"/>
    <property type="match status" value="1"/>
</dbReference>
<dbReference type="SUPFAM" id="SSF46689">
    <property type="entry name" value="Homeodomain-like"/>
    <property type="match status" value="1"/>
</dbReference>
<dbReference type="InterPro" id="IPR002197">
    <property type="entry name" value="HTH_Fis"/>
</dbReference>
<dbReference type="InterPro" id="IPR002078">
    <property type="entry name" value="Sigma_54_int"/>
</dbReference>
<dbReference type="Gene3D" id="3.40.50.300">
    <property type="entry name" value="P-loop containing nucleotide triphosphate hydrolases"/>
    <property type="match status" value="1"/>
</dbReference>
<keyword evidence="5" id="KW-0805">Transcription regulation</keyword>
<dbReference type="SUPFAM" id="SSF52172">
    <property type="entry name" value="CheY-like"/>
    <property type="match status" value="1"/>
</dbReference>
<dbReference type="Pfam" id="PF00158">
    <property type="entry name" value="Sigma54_activat"/>
    <property type="match status" value="1"/>
</dbReference>
<name>A0A558DGR3_9GAMM</name>
<dbReference type="InterPro" id="IPR027417">
    <property type="entry name" value="P-loop_NTPase"/>
</dbReference>
<dbReference type="PANTHER" id="PTHR32071">
    <property type="entry name" value="TRANSCRIPTIONAL REGULATORY PROTEIN"/>
    <property type="match status" value="1"/>
</dbReference>
<dbReference type="InterPro" id="IPR003593">
    <property type="entry name" value="AAA+_ATPase"/>
</dbReference>
<feature type="domain" description="Sigma-54 factor interaction" evidence="10">
    <location>
        <begin position="142"/>
        <end position="371"/>
    </location>
</feature>
<dbReference type="PROSITE" id="PS00675">
    <property type="entry name" value="SIGMA54_INTERACT_1"/>
    <property type="match status" value="1"/>
</dbReference>
<dbReference type="Pfam" id="PF25601">
    <property type="entry name" value="AAA_lid_14"/>
    <property type="match status" value="1"/>
</dbReference>
<dbReference type="EMBL" id="VMRY01000001">
    <property type="protein sequence ID" value="TVT60192.1"/>
    <property type="molecule type" value="Genomic_DNA"/>
</dbReference>
<evidence type="ECO:0000256" key="9">
    <source>
        <dbReference type="PROSITE-ProRule" id="PRU00169"/>
    </source>
</evidence>
<feature type="modified residue" description="4-aspartylphosphate" evidence="9">
    <location>
        <position position="52"/>
    </location>
</feature>
<dbReference type="PROSITE" id="PS00676">
    <property type="entry name" value="SIGMA54_INTERACT_2"/>
    <property type="match status" value="1"/>
</dbReference>
<evidence type="ECO:0000256" key="8">
    <source>
        <dbReference type="ARBA" id="ARBA00023163"/>
    </source>
</evidence>
<dbReference type="SUPFAM" id="SSF52540">
    <property type="entry name" value="P-loop containing nucleoside triphosphate hydrolases"/>
    <property type="match status" value="1"/>
</dbReference>
<dbReference type="SMART" id="SM00382">
    <property type="entry name" value="AAA"/>
    <property type="match status" value="1"/>
</dbReference>
<evidence type="ECO:0000313" key="12">
    <source>
        <dbReference type="EMBL" id="TVT60192.1"/>
    </source>
</evidence>
<accession>A0A558DGR3</accession>
<dbReference type="InterPro" id="IPR001789">
    <property type="entry name" value="Sig_transdc_resp-reg_receiver"/>
</dbReference>
<evidence type="ECO:0000256" key="5">
    <source>
        <dbReference type="ARBA" id="ARBA00023015"/>
    </source>
</evidence>
<dbReference type="Gene3D" id="1.10.8.60">
    <property type="match status" value="1"/>
</dbReference>
<dbReference type="InterPro" id="IPR025943">
    <property type="entry name" value="Sigma_54_int_dom_ATP-bd_2"/>
</dbReference>
<organism evidence="12 13">
    <name type="scientific">Sedimenticola thiotaurini</name>
    <dbReference type="NCBI Taxonomy" id="1543721"/>
    <lineage>
        <taxon>Bacteria</taxon>
        <taxon>Pseudomonadati</taxon>
        <taxon>Pseudomonadota</taxon>
        <taxon>Gammaproteobacteria</taxon>
        <taxon>Chromatiales</taxon>
        <taxon>Sedimenticolaceae</taxon>
        <taxon>Sedimenticola</taxon>
    </lineage>
</organism>
<comment type="caution">
    <text evidence="12">The sequence shown here is derived from an EMBL/GenBank/DDBJ whole genome shotgun (WGS) entry which is preliminary data.</text>
</comment>
<dbReference type="Pfam" id="PF00072">
    <property type="entry name" value="Response_reg"/>
    <property type="match status" value="1"/>
</dbReference>
<evidence type="ECO:0000256" key="3">
    <source>
        <dbReference type="ARBA" id="ARBA00022840"/>
    </source>
</evidence>
<keyword evidence="4" id="KW-0902">Two-component regulatory system</keyword>
<dbReference type="InterPro" id="IPR009057">
    <property type="entry name" value="Homeodomain-like_sf"/>
</dbReference>
<keyword evidence="2" id="KW-0547">Nucleotide-binding</keyword>
<dbReference type="Gene3D" id="3.40.50.2300">
    <property type="match status" value="1"/>
</dbReference>
<evidence type="ECO:0000256" key="4">
    <source>
        <dbReference type="ARBA" id="ARBA00023012"/>
    </source>
</evidence>
<dbReference type="GO" id="GO:0000160">
    <property type="term" value="P:phosphorelay signal transduction system"/>
    <property type="evidence" value="ECO:0007669"/>
    <property type="project" value="UniProtKB-KW"/>
</dbReference>
<keyword evidence="1 9" id="KW-0597">Phosphoprotein</keyword>
<dbReference type="PROSITE" id="PS00688">
    <property type="entry name" value="SIGMA54_INTERACT_3"/>
    <property type="match status" value="1"/>
</dbReference>
<dbReference type="FunFam" id="1.10.8.60:FF:000014">
    <property type="entry name" value="DNA-binding transcriptional regulator NtrC"/>
    <property type="match status" value="1"/>
</dbReference>
<dbReference type="FunFam" id="3.40.50.2300:FF:000001">
    <property type="entry name" value="DNA-binding response regulator PhoB"/>
    <property type="match status" value="1"/>
</dbReference>
<gene>
    <name evidence="12" type="ORF">FHK82_00335</name>
</gene>
<dbReference type="InterPro" id="IPR011006">
    <property type="entry name" value="CheY-like_superfamily"/>
</dbReference>
<dbReference type="Pfam" id="PF02954">
    <property type="entry name" value="HTH_8"/>
    <property type="match status" value="1"/>
</dbReference>
<dbReference type="GO" id="GO:0043565">
    <property type="term" value="F:sequence-specific DNA binding"/>
    <property type="evidence" value="ECO:0007669"/>
    <property type="project" value="InterPro"/>
</dbReference>